<feature type="compositionally biased region" description="Low complexity" evidence="4">
    <location>
        <begin position="497"/>
        <end position="510"/>
    </location>
</feature>
<keyword evidence="6" id="KW-0808">Transferase</keyword>
<dbReference type="InterPro" id="IPR045269">
    <property type="entry name" value="Atg1-like"/>
</dbReference>
<dbReference type="Proteomes" id="UP001281761">
    <property type="component" value="Unassembled WGS sequence"/>
</dbReference>
<protein>
    <submittedName>
        <fullName evidence="6">Serine/threonine protein kinase</fullName>
        <ecNumber evidence="6">2.7.12.1</ecNumber>
    </submittedName>
</protein>
<feature type="compositionally biased region" description="Pro residues" evidence="4">
    <location>
        <begin position="458"/>
        <end position="472"/>
    </location>
</feature>
<feature type="compositionally biased region" description="Polar residues" evidence="4">
    <location>
        <begin position="607"/>
        <end position="616"/>
    </location>
</feature>
<dbReference type="EC" id="2.7.12.1" evidence="6"/>
<keyword evidence="1 3" id="KW-0547">Nucleotide-binding</keyword>
<dbReference type="PROSITE" id="PS50011">
    <property type="entry name" value="PROTEIN_KINASE_DOM"/>
    <property type="match status" value="1"/>
</dbReference>
<keyword evidence="6" id="KW-0723">Serine/threonine-protein kinase</keyword>
<feature type="region of interest" description="Disordered" evidence="4">
    <location>
        <begin position="285"/>
        <end position="337"/>
    </location>
</feature>
<comment type="caution">
    <text evidence="6">The sequence shown here is derived from an EMBL/GenBank/DDBJ whole genome shotgun (WGS) entry which is preliminary data.</text>
</comment>
<accession>A0ABQ9XBD3</accession>
<dbReference type="SMART" id="SM00220">
    <property type="entry name" value="S_TKc"/>
    <property type="match status" value="1"/>
</dbReference>
<evidence type="ECO:0000256" key="1">
    <source>
        <dbReference type="ARBA" id="ARBA00022741"/>
    </source>
</evidence>
<evidence type="ECO:0000256" key="4">
    <source>
        <dbReference type="SAM" id="MobiDB-lite"/>
    </source>
</evidence>
<dbReference type="InterPro" id="IPR000719">
    <property type="entry name" value="Prot_kinase_dom"/>
</dbReference>
<keyword evidence="7" id="KW-1185">Reference proteome</keyword>
<dbReference type="InterPro" id="IPR017441">
    <property type="entry name" value="Protein_kinase_ATP_BS"/>
</dbReference>
<feature type="region of interest" description="Disordered" evidence="4">
    <location>
        <begin position="415"/>
        <end position="637"/>
    </location>
</feature>
<dbReference type="GO" id="GO:0004674">
    <property type="term" value="F:protein serine/threonine kinase activity"/>
    <property type="evidence" value="ECO:0007669"/>
    <property type="project" value="UniProtKB-KW"/>
</dbReference>
<feature type="compositionally biased region" description="Polar residues" evidence="4">
    <location>
        <begin position="285"/>
        <end position="295"/>
    </location>
</feature>
<dbReference type="Pfam" id="PF00069">
    <property type="entry name" value="Pkinase"/>
    <property type="match status" value="1"/>
</dbReference>
<dbReference type="InterPro" id="IPR008271">
    <property type="entry name" value="Ser/Thr_kinase_AS"/>
</dbReference>
<dbReference type="Gene3D" id="1.10.510.10">
    <property type="entry name" value="Transferase(Phosphotransferase) domain 1"/>
    <property type="match status" value="1"/>
</dbReference>
<dbReference type="PANTHER" id="PTHR24348:SF68">
    <property type="entry name" value="SERINE_THREONINE-PROTEIN KINASE ATG1C"/>
    <property type="match status" value="1"/>
</dbReference>
<name>A0ABQ9XBD3_9EUKA</name>
<dbReference type="PROSITE" id="PS00108">
    <property type="entry name" value="PROTEIN_KINASE_ST"/>
    <property type="match status" value="1"/>
</dbReference>
<dbReference type="SUPFAM" id="SSF56112">
    <property type="entry name" value="Protein kinase-like (PK-like)"/>
    <property type="match status" value="1"/>
</dbReference>
<evidence type="ECO:0000313" key="6">
    <source>
        <dbReference type="EMBL" id="KAK2947967.1"/>
    </source>
</evidence>
<reference evidence="6 7" key="1">
    <citation type="journal article" date="2022" name="bioRxiv">
        <title>Genomics of Preaxostyla Flagellates Illuminates Evolutionary Transitions and the Path Towards Mitochondrial Loss.</title>
        <authorList>
            <person name="Novak L.V.F."/>
            <person name="Treitli S.C."/>
            <person name="Pyrih J."/>
            <person name="Halakuc P."/>
            <person name="Pipaliya S.V."/>
            <person name="Vacek V."/>
            <person name="Brzon O."/>
            <person name="Soukal P."/>
            <person name="Eme L."/>
            <person name="Dacks J.B."/>
            <person name="Karnkowska A."/>
            <person name="Elias M."/>
            <person name="Hampl V."/>
        </authorList>
    </citation>
    <scope>NUCLEOTIDE SEQUENCE [LARGE SCALE GENOMIC DNA]</scope>
    <source>
        <strain evidence="6">NAU3</strain>
        <tissue evidence="6">Gut</tissue>
    </source>
</reference>
<evidence type="ECO:0000313" key="7">
    <source>
        <dbReference type="Proteomes" id="UP001281761"/>
    </source>
</evidence>
<keyword evidence="6" id="KW-0418">Kinase</keyword>
<evidence type="ECO:0000256" key="3">
    <source>
        <dbReference type="PROSITE-ProRule" id="PRU10141"/>
    </source>
</evidence>
<dbReference type="GO" id="GO:0004712">
    <property type="term" value="F:protein serine/threonine/tyrosine kinase activity"/>
    <property type="evidence" value="ECO:0007669"/>
    <property type="project" value="UniProtKB-EC"/>
</dbReference>
<organism evidence="6 7">
    <name type="scientific">Blattamonas nauphoetae</name>
    <dbReference type="NCBI Taxonomy" id="2049346"/>
    <lineage>
        <taxon>Eukaryota</taxon>
        <taxon>Metamonada</taxon>
        <taxon>Preaxostyla</taxon>
        <taxon>Oxymonadida</taxon>
        <taxon>Blattamonas</taxon>
    </lineage>
</organism>
<dbReference type="EMBL" id="JARBJD010000187">
    <property type="protein sequence ID" value="KAK2947967.1"/>
    <property type="molecule type" value="Genomic_DNA"/>
</dbReference>
<feature type="compositionally biased region" description="Polar residues" evidence="4">
    <location>
        <begin position="324"/>
        <end position="337"/>
    </location>
</feature>
<feature type="binding site" evidence="3">
    <location>
        <position position="40"/>
    </location>
    <ligand>
        <name>ATP</name>
        <dbReference type="ChEBI" id="CHEBI:30616"/>
    </ligand>
</feature>
<sequence>MADQQLLESHGFTNVSYLGSGQYGHVYKGTSRDGVTFAIKIIPTTKFSRGEYEAACTLDSNDCPYITYYQEIQEDRNLFLVIMDYANSGSLQDLLNPKQPLPEFRAQQLLRQLLTGVSAIHKSNLIHRDIKPENILLHKPEGEDLPIIKISDFGLSRILTEDSMAVTHCGTPLYMAPEVFLGDKNEFDTKADIWSVGVIAYQFATGRLPYPANTTGELIKKLNQPLPPLPNCSTSFRDLILSLLDQRPPNRLSAEEALNHEFFSHVLVRPESLSLQPVDRSMKQSTVSGLNQSRQPDIEDAMETIPSKQNTKKAVRFNQKPDKSLSQTNAASNLNSKRQQNSLLMSYAVLYEQDIDDDIFEPEIRVIRENKAEELQKGPSVFDTMKATPHNQPVAASVKLSQLFDQINRTVNGQEAIQPEDTQNEPKEEETAQPSPEIADPPRMVSTSQFVVTSGRPMSPPLPISATPPPQLPEKSSPPKQRHKRPDLPQLHPLTATSPTHPISPSSTPTNGFMKMNATTAGKGGMSDRQIGRLPPLSMTMASSPASKKTNDEKNGGNDGSNSTRKGRPLDQSSRTVKNSLVVPPQPPSVFQSTQGKPIQGVRPVSFTPQPTTPTKLSFVPPPPPALNPELSETTEQLANLPPPSAPNQAPIESPNTIVQELNKPNWEWQAFPLSEFTPEAMFFLSLQLLRLKNRRIPTDHVLAMLADVCASHPVFSSFASNSPQSVLLDKIVKRTLETEIKTQNYTLPDPTDPTSIYRTTNGKPDFILPLLDFIAFTFPRSINGAAVLISYAFTFAPIWSVRGNDWSTVDAAFEAFPMFKHHVLAAKGTAKNKVTAHAMDDVEKVRERRGNVVLQGYLLFLFLLQAIKAPSTISFAVPPSSSSAGAAVVITLDKQIVKRWVVEAYRLYERALCS</sequence>
<dbReference type="PROSITE" id="PS00107">
    <property type="entry name" value="PROTEIN_KINASE_ATP"/>
    <property type="match status" value="1"/>
</dbReference>
<evidence type="ECO:0000256" key="2">
    <source>
        <dbReference type="ARBA" id="ARBA00022840"/>
    </source>
</evidence>
<gene>
    <name evidence="6" type="ORF">BLNAU_17091</name>
</gene>
<dbReference type="PANTHER" id="PTHR24348">
    <property type="entry name" value="SERINE/THREONINE-PROTEIN KINASE UNC-51-RELATED"/>
    <property type="match status" value="1"/>
</dbReference>
<proteinExistence type="predicted"/>
<dbReference type="InterPro" id="IPR011009">
    <property type="entry name" value="Kinase-like_dom_sf"/>
</dbReference>
<keyword evidence="2 3" id="KW-0067">ATP-binding</keyword>
<evidence type="ECO:0000259" key="5">
    <source>
        <dbReference type="PROSITE" id="PS50011"/>
    </source>
</evidence>
<feature type="domain" description="Protein kinase" evidence="5">
    <location>
        <begin position="12"/>
        <end position="263"/>
    </location>
</feature>